<reference evidence="7" key="2">
    <citation type="journal article" date="2021" name="Microbiol. Resour. Announc.">
        <title>Complete Genome Sequences of Three Human Oral Treponema parvum Isolates.</title>
        <authorList>
            <person name="Zeng H."/>
            <person name="Watt R.M."/>
        </authorList>
    </citation>
    <scope>NUCLEOTIDE SEQUENCE</scope>
    <source>
        <strain evidence="7">ATCC 700773</strain>
    </source>
</reference>
<feature type="binding site" evidence="5">
    <location>
        <begin position="27"/>
        <end position="31"/>
    </location>
    <ligand>
        <name>ATP</name>
        <dbReference type="ChEBI" id="CHEBI:30616"/>
    </ligand>
</feature>
<dbReference type="RefSeq" id="WP_210116744.1">
    <property type="nucleotide sequence ID" value="NZ_CP054257.1"/>
</dbReference>
<dbReference type="PROSITE" id="PS51510">
    <property type="entry name" value="PHOSPHAGEN_KINASE_C"/>
    <property type="match status" value="1"/>
</dbReference>
<evidence type="ECO:0000256" key="1">
    <source>
        <dbReference type="ARBA" id="ARBA00022679"/>
    </source>
</evidence>
<evidence type="ECO:0000256" key="5">
    <source>
        <dbReference type="PROSITE-ProRule" id="PRU00843"/>
    </source>
</evidence>
<evidence type="ECO:0000256" key="3">
    <source>
        <dbReference type="ARBA" id="ARBA00022777"/>
    </source>
</evidence>
<comment type="caution">
    <text evidence="5">Lacks conserved residue(s) required for the propagation of feature annotation.</text>
</comment>
<dbReference type="PANTHER" id="PTHR11547">
    <property type="entry name" value="ARGININE OR CREATINE KINASE"/>
    <property type="match status" value="1"/>
</dbReference>
<dbReference type="AlphaFoldDB" id="A0A975ICL3"/>
<dbReference type="Pfam" id="PF00217">
    <property type="entry name" value="ATP-gua_Ptrans"/>
    <property type="match status" value="1"/>
</dbReference>
<dbReference type="EMBL" id="CP054257">
    <property type="protein sequence ID" value="QTQ12030.1"/>
    <property type="molecule type" value="Genomic_DNA"/>
</dbReference>
<dbReference type="GO" id="GO:0005615">
    <property type="term" value="C:extracellular space"/>
    <property type="evidence" value="ECO:0007669"/>
    <property type="project" value="TreeGrafter"/>
</dbReference>
<evidence type="ECO:0000256" key="4">
    <source>
        <dbReference type="ARBA" id="ARBA00022840"/>
    </source>
</evidence>
<feature type="binding site" evidence="5">
    <location>
        <position position="119"/>
    </location>
    <ligand>
        <name>ATP</name>
        <dbReference type="ChEBI" id="CHEBI:30616"/>
    </ligand>
</feature>
<keyword evidence="4 5" id="KW-0067">ATP-binding</keyword>
<dbReference type="PANTHER" id="PTHR11547:SF38">
    <property type="entry name" value="ARGININE KINASE 1-RELATED"/>
    <property type="match status" value="1"/>
</dbReference>
<feature type="domain" description="Phosphagen kinase C-terminal" evidence="6">
    <location>
        <begin position="24"/>
        <end position="251"/>
    </location>
</feature>
<dbReference type="InterPro" id="IPR014746">
    <property type="entry name" value="Gln_synth/guanido_kin_cat_dom"/>
</dbReference>
<dbReference type="GO" id="GO:0046314">
    <property type="term" value="P:phosphocreatine biosynthetic process"/>
    <property type="evidence" value="ECO:0007669"/>
    <property type="project" value="InterPro"/>
</dbReference>
<dbReference type="Proteomes" id="UP000671995">
    <property type="component" value="Chromosome"/>
</dbReference>
<evidence type="ECO:0000256" key="2">
    <source>
        <dbReference type="ARBA" id="ARBA00022741"/>
    </source>
</evidence>
<keyword evidence="2 5" id="KW-0547">Nucleotide-binding</keyword>
<reference evidence="7" key="1">
    <citation type="submission" date="2020-05" db="EMBL/GenBank/DDBJ databases">
        <authorList>
            <person name="Zeng H."/>
            <person name="Chan Y.K."/>
            <person name="Watt R.M."/>
        </authorList>
    </citation>
    <scope>NUCLEOTIDE SEQUENCE</scope>
    <source>
        <strain evidence="7">ATCC 700773</strain>
    </source>
</reference>
<keyword evidence="1 5" id="KW-0808">Transferase</keyword>
<evidence type="ECO:0000313" key="7">
    <source>
        <dbReference type="EMBL" id="QTQ12030.1"/>
    </source>
</evidence>
<comment type="similarity">
    <text evidence="5">Belongs to the ATP:guanido phosphotransferase family.</text>
</comment>
<dbReference type="SUPFAM" id="SSF55931">
    <property type="entry name" value="Glutamine synthetase/guanido kinase"/>
    <property type="match status" value="1"/>
</dbReference>
<proteinExistence type="inferred from homology"/>
<dbReference type="Gene3D" id="3.30.590.10">
    <property type="entry name" value="Glutamine synthetase/guanido kinase, catalytic domain"/>
    <property type="match status" value="1"/>
</dbReference>
<feature type="binding site" evidence="5">
    <location>
        <begin position="201"/>
        <end position="206"/>
    </location>
    <ligand>
        <name>ATP</name>
        <dbReference type="ChEBI" id="CHEBI:30616"/>
    </ligand>
</feature>
<dbReference type="GO" id="GO:0005524">
    <property type="term" value="F:ATP binding"/>
    <property type="evidence" value="ECO:0007669"/>
    <property type="project" value="UniProtKB-UniRule"/>
</dbReference>
<evidence type="ECO:0000259" key="6">
    <source>
        <dbReference type="PROSITE" id="PS51510"/>
    </source>
</evidence>
<name>A0A975ICL3_9SPIR</name>
<dbReference type="InterPro" id="IPR000749">
    <property type="entry name" value="ATP-guanido_PTrfase"/>
</dbReference>
<evidence type="ECO:0000313" key="8">
    <source>
        <dbReference type="Proteomes" id="UP000671995"/>
    </source>
</evidence>
<accession>A0A975ICL3</accession>
<gene>
    <name evidence="7" type="ORF">HRI96_07385</name>
</gene>
<organism evidence="7 8">
    <name type="scientific">Treponema parvum</name>
    <dbReference type="NCBI Taxonomy" id="138851"/>
    <lineage>
        <taxon>Bacteria</taxon>
        <taxon>Pseudomonadati</taxon>
        <taxon>Spirochaetota</taxon>
        <taxon>Spirochaetia</taxon>
        <taxon>Spirochaetales</taxon>
        <taxon>Treponemataceae</taxon>
        <taxon>Treponema</taxon>
    </lineage>
</organism>
<dbReference type="GO" id="GO:0004111">
    <property type="term" value="F:creatine kinase activity"/>
    <property type="evidence" value="ECO:0007669"/>
    <property type="project" value="InterPro"/>
</dbReference>
<keyword evidence="3 5" id="KW-0418">Kinase</keyword>
<protein>
    <recommendedName>
        <fullName evidence="6">Phosphagen kinase C-terminal domain-containing protein</fullName>
    </recommendedName>
</protein>
<dbReference type="InterPro" id="IPR022414">
    <property type="entry name" value="ATP-guanido_PTrfase_cat"/>
</dbReference>
<sequence length="364" mass="40512">MKKNNIDSSSAGSWYSKDGKDNDVVLSTRVRLARNLANFPFPSHFRGDDASRVQTLVFDSFSKVEDPDSYQTVALKSIDDSGIKILTERGLIDDQPGSGIVMGAEDDLFCLVNSKDHLRIASFVTGFDCKACYEICRSLDDQLQKSLQFAASYEFGFLTSSVSDVGSGMKISVRLHLPSLSYVGKIPEISSSLQKNGCVFSACFGSSSSFSSALGAYYEVSTSSSFTGNEFDQIFSLASSIVNLVETERKFTREYAENIPTAVRDIISRSYATVKFSRLITNREAVEIISNIKWAVNLKLLTGIENRELCALLYRTRDGHVQFVLKNGNFKFEKDIESDIKLKTDRLRALILQESFENIRFADA</sequence>
<feature type="binding site" evidence="5">
    <location>
        <begin position="170"/>
        <end position="174"/>
    </location>
    <ligand>
        <name>ATP</name>
        <dbReference type="ChEBI" id="CHEBI:30616"/>
    </ligand>
</feature>